<protein>
    <submittedName>
        <fullName evidence="2">Uncharacterized protein</fullName>
    </submittedName>
</protein>
<proteinExistence type="predicted"/>
<reference evidence="2" key="1">
    <citation type="journal article" date="2020" name="Cell">
        <title>Large-Scale Comparative Analyses of Tick Genomes Elucidate Their Genetic Diversity and Vector Capacities.</title>
        <authorList>
            <consortium name="Tick Genome and Microbiome Consortium (TIGMIC)"/>
            <person name="Jia N."/>
            <person name="Wang J."/>
            <person name="Shi W."/>
            <person name="Du L."/>
            <person name="Sun Y."/>
            <person name="Zhan W."/>
            <person name="Jiang J.F."/>
            <person name="Wang Q."/>
            <person name="Zhang B."/>
            <person name="Ji P."/>
            <person name="Bell-Sakyi L."/>
            <person name="Cui X.M."/>
            <person name="Yuan T.T."/>
            <person name="Jiang B.G."/>
            <person name="Yang W.F."/>
            <person name="Lam T.T."/>
            <person name="Chang Q.C."/>
            <person name="Ding S.J."/>
            <person name="Wang X.J."/>
            <person name="Zhu J.G."/>
            <person name="Ruan X.D."/>
            <person name="Zhao L."/>
            <person name="Wei J.T."/>
            <person name="Ye R.Z."/>
            <person name="Que T.C."/>
            <person name="Du C.H."/>
            <person name="Zhou Y.H."/>
            <person name="Cheng J.X."/>
            <person name="Dai P.F."/>
            <person name="Guo W.B."/>
            <person name="Han X.H."/>
            <person name="Huang E.J."/>
            <person name="Li L.F."/>
            <person name="Wei W."/>
            <person name="Gao Y.C."/>
            <person name="Liu J.Z."/>
            <person name="Shao H.Z."/>
            <person name="Wang X."/>
            <person name="Wang C.C."/>
            <person name="Yang T.C."/>
            <person name="Huo Q.B."/>
            <person name="Li W."/>
            <person name="Chen H.Y."/>
            <person name="Chen S.E."/>
            <person name="Zhou L.G."/>
            <person name="Ni X.B."/>
            <person name="Tian J.H."/>
            <person name="Sheng Y."/>
            <person name="Liu T."/>
            <person name="Pan Y.S."/>
            <person name="Xia L.Y."/>
            <person name="Li J."/>
            <person name="Zhao F."/>
            <person name="Cao W.C."/>
        </authorList>
    </citation>
    <scope>NUCLEOTIDE SEQUENCE</scope>
    <source>
        <strain evidence="2">Rmic-2018</strain>
    </source>
</reference>
<organism evidence="2 3">
    <name type="scientific">Rhipicephalus microplus</name>
    <name type="common">Cattle tick</name>
    <name type="synonym">Boophilus microplus</name>
    <dbReference type="NCBI Taxonomy" id="6941"/>
    <lineage>
        <taxon>Eukaryota</taxon>
        <taxon>Metazoa</taxon>
        <taxon>Ecdysozoa</taxon>
        <taxon>Arthropoda</taxon>
        <taxon>Chelicerata</taxon>
        <taxon>Arachnida</taxon>
        <taxon>Acari</taxon>
        <taxon>Parasitiformes</taxon>
        <taxon>Ixodida</taxon>
        <taxon>Ixodoidea</taxon>
        <taxon>Ixodidae</taxon>
        <taxon>Rhipicephalinae</taxon>
        <taxon>Rhipicephalus</taxon>
        <taxon>Boophilus</taxon>
    </lineage>
</organism>
<comment type="caution">
    <text evidence="2">The sequence shown here is derived from an EMBL/GenBank/DDBJ whole genome shotgun (WGS) entry which is preliminary data.</text>
</comment>
<name>A0A9J6F4K4_RHIMP</name>
<evidence type="ECO:0000313" key="3">
    <source>
        <dbReference type="Proteomes" id="UP000821866"/>
    </source>
</evidence>
<feature type="region of interest" description="Disordered" evidence="1">
    <location>
        <begin position="67"/>
        <end position="138"/>
    </location>
</feature>
<gene>
    <name evidence="2" type="ORF">HPB51_013825</name>
</gene>
<reference evidence="2" key="2">
    <citation type="submission" date="2021-09" db="EMBL/GenBank/DDBJ databases">
        <authorList>
            <person name="Jia N."/>
            <person name="Wang J."/>
            <person name="Shi W."/>
            <person name="Du L."/>
            <person name="Sun Y."/>
            <person name="Zhan W."/>
            <person name="Jiang J."/>
            <person name="Wang Q."/>
            <person name="Zhang B."/>
            <person name="Ji P."/>
            <person name="Sakyi L.B."/>
            <person name="Cui X."/>
            <person name="Yuan T."/>
            <person name="Jiang B."/>
            <person name="Yang W."/>
            <person name="Lam T.T.-Y."/>
            <person name="Chang Q."/>
            <person name="Ding S."/>
            <person name="Wang X."/>
            <person name="Zhu J."/>
            <person name="Ruan X."/>
            <person name="Zhao L."/>
            <person name="Wei J."/>
            <person name="Que T."/>
            <person name="Du C."/>
            <person name="Cheng J."/>
            <person name="Dai P."/>
            <person name="Han X."/>
            <person name="Huang E."/>
            <person name="Gao Y."/>
            <person name="Liu J."/>
            <person name="Shao H."/>
            <person name="Ye R."/>
            <person name="Li L."/>
            <person name="Wei W."/>
            <person name="Wang X."/>
            <person name="Wang C."/>
            <person name="Huo Q."/>
            <person name="Li W."/>
            <person name="Guo W."/>
            <person name="Chen H."/>
            <person name="Chen S."/>
            <person name="Zhou L."/>
            <person name="Zhou L."/>
            <person name="Ni X."/>
            <person name="Tian J."/>
            <person name="Zhou Y."/>
            <person name="Sheng Y."/>
            <person name="Liu T."/>
            <person name="Pan Y."/>
            <person name="Xia L."/>
            <person name="Li J."/>
            <person name="Zhao F."/>
            <person name="Cao W."/>
        </authorList>
    </citation>
    <scope>NUCLEOTIDE SEQUENCE</scope>
    <source>
        <strain evidence="2">Rmic-2018</strain>
        <tissue evidence="2">Larvae</tissue>
    </source>
</reference>
<dbReference type="Proteomes" id="UP000821866">
    <property type="component" value="Chromosome 1"/>
</dbReference>
<sequence length="169" mass="18477">MANFDIRGKAVSLEHKPQAALFFDPYNVIAISACSLDPEAEEGNREVSLGLSARSCALSRVDLETRAAPLGARAPTERRREGAARIRHRRADAEEREESRPSSEGRPAESARLPKKRPASRRRYGGGQWQYSSGGGCARSRGRWQFMALSIERGHGSDGEEGALLGGDR</sequence>
<dbReference type="AlphaFoldDB" id="A0A9J6F4K4"/>
<feature type="compositionally biased region" description="Basic and acidic residues" evidence="1">
    <location>
        <begin position="75"/>
        <end position="84"/>
    </location>
</feature>
<feature type="compositionally biased region" description="Gly residues" evidence="1">
    <location>
        <begin position="125"/>
        <end position="137"/>
    </location>
</feature>
<dbReference type="EMBL" id="JABSTU010000001">
    <property type="protein sequence ID" value="KAH8041165.1"/>
    <property type="molecule type" value="Genomic_DNA"/>
</dbReference>
<evidence type="ECO:0000256" key="1">
    <source>
        <dbReference type="SAM" id="MobiDB-lite"/>
    </source>
</evidence>
<feature type="compositionally biased region" description="Basic residues" evidence="1">
    <location>
        <begin position="113"/>
        <end position="124"/>
    </location>
</feature>
<accession>A0A9J6F4K4</accession>
<feature type="compositionally biased region" description="Basic and acidic residues" evidence="1">
    <location>
        <begin position="91"/>
        <end position="109"/>
    </location>
</feature>
<keyword evidence="3" id="KW-1185">Reference proteome</keyword>
<evidence type="ECO:0000313" key="2">
    <source>
        <dbReference type="EMBL" id="KAH8041165.1"/>
    </source>
</evidence>